<evidence type="ECO:0000313" key="3">
    <source>
        <dbReference type="WBParaSite" id="ECPE_0001120001-mRNA-1"/>
    </source>
</evidence>
<reference evidence="1 2" key="2">
    <citation type="submission" date="2018-11" db="EMBL/GenBank/DDBJ databases">
        <authorList>
            <consortium name="Pathogen Informatics"/>
        </authorList>
    </citation>
    <scope>NUCLEOTIDE SEQUENCE [LARGE SCALE GENOMIC DNA]</scope>
    <source>
        <strain evidence="1 2">Egypt</strain>
    </source>
</reference>
<organism evidence="3">
    <name type="scientific">Echinostoma caproni</name>
    <dbReference type="NCBI Taxonomy" id="27848"/>
    <lineage>
        <taxon>Eukaryota</taxon>
        <taxon>Metazoa</taxon>
        <taxon>Spiralia</taxon>
        <taxon>Lophotrochozoa</taxon>
        <taxon>Platyhelminthes</taxon>
        <taxon>Trematoda</taxon>
        <taxon>Digenea</taxon>
        <taxon>Plagiorchiida</taxon>
        <taxon>Echinostomata</taxon>
        <taxon>Echinostomatoidea</taxon>
        <taxon>Echinostomatidae</taxon>
        <taxon>Echinostoma</taxon>
    </lineage>
</organism>
<dbReference type="GO" id="GO:0005840">
    <property type="term" value="C:ribosome"/>
    <property type="evidence" value="ECO:0007669"/>
    <property type="project" value="UniProtKB-KW"/>
</dbReference>
<gene>
    <name evidence="1" type="ORF">ECPE_LOCUS11166</name>
</gene>
<dbReference type="Proteomes" id="UP000272942">
    <property type="component" value="Unassembled WGS sequence"/>
</dbReference>
<accession>A0A183AW31</accession>
<dbReference type="GO" id="GO:0005739">
    <property type="term" value="C:mitochondrion"/>
    <property type="evidence" value="ECO:0007669"/>
    <property type="project" value="UniProtKB-SubCell"/>
</dbReference>
<reference evidence="3" key="1">
    <citation type="submission" date="2016-06" db="UniProtKB">
        <authorList>
            <consortium name="WormBaseParasite"/>
        </authorList>
    </citation>
    <scope>IDENTIFICATION</scope>
</reference>
<protein>
    <submittedName>
        <fullName evidence="3">39S ribosomal protein L35, mitochondrial</fullName>
    </submittedName>
</protein>
<name>A0A183AW31_9TREM</name>
<evidence type="ECO:0000313" key="1">
    <source>
        <dbReference type="EMBL" id="VDP88143.1"/>
    </source>
</evidence>
<dbReference type="PANTHER" id="PTHR15909">
    <property type="entry name" value="39S RIBOSOMAL PROTEIN L35, MITOCHONDRIAL"/>
    <property type="match status" value="1"/>
</dbReference>
<sequence>MRPNSVAGPLYLPDRGIRCRETKKYYDELGRYNPPVFAVVERFKRLRWGAFIHARPGRKKHLYRKPELLREKLQEHILTNRATSFMLNNMLNEEWRLPKYYPDDIYEPYHQRTGVPWDYGLRKRKFFP</sequence>
<dbReference type="PANTHER" id="PTHR15909:SF0">
    <property type="entry name" value="LARGE RIBOSOMAL SUBUNIT PROTEIN BL35M"/>
    <property type="match status" value="1"/>
</dbReference>
<dbReference type="InterPro" id="IPR019338">
    <property type="entry name" value="Ribosomal_bL35m"/>
</dbReference>
<evidence type="ECO:0000313" key="2">
    <source>
        <dbReference type="Proteomes" id="UP000272942"/>
    </source>
</evidence>
<proteinExistence type="predicted"/>
<dbReference type="OrthoDB" id="5847109at2759"/>
<dbReference type="GO" id="GO:1990904">
    <property type="term" value="C:ribonucleoprotein complex"/>
    <property type="evidence" value="ECO:0007669"/>
    <property type="project" value="UniProtKB-KW"/>
</dbReference>
<dbReference type="WBParaSite" id="ECPE_0001120001-mRNA-1">
    <property type="protein sequence ID" value="ECPE_0001120001-mRNA-1"/>
    <property type="gene ID" value="ECPE_0001120001"/>
</dbReference>
<dbReference type="AlphaFoldDB" id="A0A183AW31"/>
<keyword evidence="2" id="KW-1185">Reference proteome</keyword>
<dbReference type="EMBL" id="UZAN01050314">
    <property type="protein sequence ID" value="VDP88143.1"/>
    <property type="molecule type" value="Genomic_DNA"/>
</dbReference>